<organism evidence="1">
    <name type="scientific">Petromyces alliaceus</name>
    <name type="common">Aspergillus alliaceus</name>
    <dbReference type="NCBI Taxonomy" id="209559"/>
    <lineage>
        <taxon>Eukaryota</taxon>
        <taxon>Fungi</taxon>
        <taxon>Dikarya</taxon>
        <taxon>Ascomycota</taxon>
        <taxon>Pezizomycotina</taxon>
        <taxon>Eurotiomycetes</taxon>
        <taxon>Eurotiomycetidae</taxon>
        <taxon>Eurotiales</taxon>
        <taxon>Aspergillaceae</taxon>
        <taxon>Aspergillus</taxon>
        <taxon>Aspergillus subgen. Circumdati</taxon>
    </lineage>
</organism>
<reference evidence="1" key="1">
    <citation type="submission" date="2019-04" db="EMBL/GenBank/DDBJ databases">
        <title>Friends and foes A comparative genomics studyof 23 Aspergillus species from section Flavi.</title>
        <authorList>
            <consortium name="DOE Joint Genome Institute"/>
            <person name="Kjaerbolling I."/>
            <person name="Vesth T."/>
            <person name="Frisvad J.C."/>
            <person name="Nybo J.L."/>
            <person name="Theobald S."/>
            <person name="Kildgaard S."/>
            <person name="Isbrandt T."/>
            <person name="Kuo A."/>
            <person name="Sato A."/>
            <person name="Lyhne E.K."/>
            <person name="Kogle M.E."/>
            <person name="Wiebenga A."/>
            <person name="Kun R.S."/>
            <person name="Lubbers R.J."/>
            <person name="Makela M.R."/>
            <person name="Barry K."/>
            <person name="Chovatia M."/>
            <person name="Clum A."/>
            <person name="Daum C."/>
            <person name="Haridas S."/>
            <person name="He G."/>
            <person name="LaButti K."/>
            <person name="Lipzen A."/>
            <person name="Mondo S."/>
            <person name="Riley R."/>
            <person name="Salamov A."/>
            <person name="Simmons B.A."/>
            <person name="Magnuson J.K."/>
            <person name="Henrissat B."/>
            <person name="Mortensen U.H."/>
            <person name="Larsen T.O."/>
            <person name="Devries R.P."/>
            <person name="Grigoriev I.V."/>
            <person name="Machida M."/>
            <person name="Baker S.E."/>
            <person name="Andersen M.R."/>
        </authorList>
    </citation>
    <scope>NUCLEOTIDE SEQUENCE [LARGE SCALE GENOMIC DNA]</scope>
    <source>
        <strain evidence="1">IBT 14317</strain>
    </source>
</reference>
<dbReference type="AlphaFoldDB" id="A0A5N7CCZ5"/>
<name>A0A5N7CCZ5_PETAA</name>
<evidence type="ECO:0000313" key="1">
    <source>
        <dbReference type="EMBL" id="KAE8391463.1"/>
    </source>
</evidence>
<dbReference type="EMBL" id="ML735245">
    <property type="protein sequence ID" value="KAE8391463.1"/>
    <property type="molecule type" value="Genomic_DNA"/>
</dbReference>
<accession>A0A5N7CCZ5</accession>
<gene>
    <name evidence="1" type="ORF">BDV23DRAFT_153123</name>
</gene>
<proteinExistence type="predicted"/>
<protein>
    <submittedName>
        <fullName evidence="1">Uncharacterized protein</fullName>
    </submittedName>
</protein>
<dbReference type="Proteomes" id="UP000326877">
    <property type="component" value="Unassembled WGS sequence"/>
</dbReference>
<sequence>MEVQPHSAALVIAQRRSAVRLIQNGPIARRIWACAWRMRTAAMGISVLRVFVRGIDKKL</sequence>